<dbReference type="AlphaFoldDB" id="A0A1Y2E3E5"/>
<feature type="compositionally biased region" description="Basic and acidic residues" evidence="1">
    <location>
        <begin position="79"/>
        <end position="102"/>
    </location>
</feature>
<reference evidence="2 3" key="1">
    <citation type="submission" date="2016-07" db="EMBL/GenBank/DDBJ databases">
        <title>Pervasive Adenine N6-methylation of Active Genes in Fungi.</title>
        <authorList>
            <consortium name="DOE Joint Genome Institute"/>
            <person name="Mondo S.J."/>
            <person name="Dannebaum R.O."/>
            <person name="Kuo R.C."/>
            <person name="Labutti K."/>
            <person name="Haridas S."/>
            <person name="Kuo A."/>
            <person name="Salamov A."/>
            <person name="Ahrendt S.R."/>
            <person name="Lipzen A."/>
            <person name="Sullivan W."/>
            <person name="Andreopoulos W.B."/>
            <person name="Clum A."/>
            <person name="Lindquist E."/>
            <person name="Daum C."/>
            <person name="Ramamoorthy G.K."/>
            <person name="Gryganskyi A."/>
            <person name="Culley D."/>
            <person name="Magnuson J.K."/>
            <person name="James T.Y."/>
            <person name="O'Malley M.A."/>
            <person name="Stajich J.E."/>
            <person name="Spatafora J.W."/>
            <person name="Visel A."/>
            <person name="Grigoriev I.V."/>
        </authorList>
    </citation>
    <scope>NUCLEOTIDE SEQUENCE [LARGE SCALE GENOMIC DNA]</scope>
    <source>
        <strain evidence="2 3">CBS 129021</strain>
    </source>
</reference>
<dbReference type="InParanoid" id="A0A1Y2E3E5"/>
<comment type="caution">
    <text evidence="2">The sequence shown here is derived from an EMBL/GenBank/DDBJ whole genome shotgun (WGS) entry which is preliminary data.</text>
</comment>
<dbReference type="RefSeq" id="XP_040717045.1">
    <property type="nucleotide sequence ID" value="XM_040865035.1"/>
</dbReference>
<name>A0A1Y2E3E5_9PEZI</name>
<dbReference type="Proteomes" id="UP000193689">
    <property type="component" value="Unassembled WGS sequence"/>
</dbReference>
<evidence type="ECO:0000313" key="3">
    <source>
        <dbReference type="Proteomes" id="UP000193689"/>
    </source>
</evidence>
<gene>
    <name evidence="2" type="ORF">BCR38DRAFT_511779</name>
</gene>
<protein>
    <submittedName>
        <fullName evidence="2">Uncharacterized protein</fullName>
    </submittedName>
</protein>
<evidence type="ECO:0000256" key="1">
    <source>
        <dbReference type="SAM" id="MobiDB-lite"/>
    </source>
</evidence>
<evidence type="ECO:0000313" key="2">
    <source>
        <dbReference type="EMBL" id="ORY66081.1"/>
    </source>
</evidence>
<accession>A0A1Y2E3E5</accession>
<sequence length="154" mass="17001">MWVGTTTVFMQSNIGLELRVEQSSNTTMVYQATRCGGASHSRRYQSENECLLPIAAIRITEPRSSPVASETGQSTTIRGRKEEVPSRQERLLRPRGPVKGEHEDTDICHIVENGTVTGFQVQSEGRECSSETSCQSPGTTAIATITAARYHRSW</sequence>
<feature type="region of interest" description="Disordered" evidence="1">
    <location>
        <begin position="62"/>
        <end position="102"/>
    </location>
</feature>
<dbReference type="GeneID" id="63781247"/>
<proteinExistence type="predicted"/>
<dbReference type="EMBL" id="MCFJ01000005">
    <property type="protein sequence ID" value="ORY66081.1"/>
    <property type="molecule type" value="Genomic_DNA"/>
</dbReference>
<organism evidence="2 3">
    <name type="scientific">Pseudomassariella vexata</name>
    <dbReference type="NCBI Taxonomy" id="1141098"/>
    <lineage>
        <taxon>Eukaryota</taxon>
        <taxon>Fungi</taxon>
        <taxon>Dikarya</taxon>
        <taxon>Ascomycota</taxon>
        <taxon>Pezizomycotina</taxon>
        <taxon>Sordariomycetes</taxon>
        <taxon>Xylariomycetidae</taxon>
        <taxon>Amphisphaeriales</taxon>
        <taxon>Pseudomassariaceae</taxon>
        <taxon>Pseudomassariella</taxon>
    </lineage>
</organism>
<feature type="compositionally biased region" description="Polar residues" evidence="1">
    <location>
        <begin position="62"/>
        <end position="77"/>
    </location>
</feature>
<keyword evidence="3" id="KW-1185">Reference proteome</keyword>